<dbReference type="Pfam" id="PF13271">
    <property type="entry name" value="DUF4062"/>
    <property type="match status" value="1"/>
</dbReference>
<accession>A0A3T0SYH3</accession>
<dbReference type="EMBL" id="CP028137">
    <property type="protein sequence ID" value="AZZ51411.1"/>
    <property type="molecule type" value="Genomic_DNA"/>
</dbReference>
<reference evidence="3 4" key="1">
    <citation type="submission" date="2018-03" db="EMBL/GenBank/DDBJ databases">
        <title>Bacteriophage NCPPB3778 and a type I-E CRISPR drive the evolution of the US Biological Select Agent, Rathayibacter toxicus.</title>
        <authorList>
            <person name="Davis E.W.II."/>
            <person name="Tabima J.F."/>
            <person name="Weisberg A.J."/>
            <person name="Dantas Lopes L."/>
            <person name="Wiseman M.S."/>
            <person name="Wiseman M.S."/>
            <person name="Pupko T."/>
            <person name="Belcher M.S."/>
            <person name="Sechler A.J."/>
            <person name="Tancos M.A."/>
            <person name="Schroeder B.K."/>
            <person name="Murray T.D."/>
            <person name="Luster D.G."/>
            <person name="Schneider W.L."/>
            <person name="Rogers E."/>
            <person name="Andreote F.D."/>
            <person name="Grunwald N.J."/>
            <person name="Putnam M.L."/>
            <person name="Chang J.H."/>
        </authorList>
    </citation>
    <scope>NUCLEOTIDE SEQUENCE [LARGE SCALE GENOMIC DNA]</scope>
    <source>
        <strain evidence="3 4">DSM 15932</strain>
    </source>
</reference>
<name>A0A3T0SYH3_9MICO</name>
<dbReference type="Proteomes" id="UP000285317">
    <property type="component" value="Chromosome"/>
</dbReference>
<feature type="domain" description="DUF4062" evidence="2">
    <location>
        <begin position="12"/>
        <end position="93"/>
    </location>
</feature>
<evidence type="ECO:0000313" key="3">
    <source>
        <dbReference type="EMBL" id="AZZ51411.1"/>
    </source>
</evidence>
<dbReference type="KEGG" id="rfs:C1I64_04715"/>
<dbReference type="InterPro" id="IPR025139">
    <property type="entry name" value="DUF4062"/>
</dbReference>
<evidence type="ECO:0000259" key="2">
    <source>
        <dbReference type="Pfam" id="PF13271"/>
    </source>
</evidence>
<gene>
    <name evidence="3" type="ORF">C1I64_04715</name>
</gene>
<evidence type="ECO:0000256" key="1">
    <source>
        <dbReference type="SAM" id="MobiDB-lite"/>
    </source>
</evidence>
<dbReference type="AlphaFoldDB" id="A0A3T0SYH3"/>
<evidence type="ECO:0000313" key="4">
    <source>
        <dbReference type="Proteomes" id="UP000285317"/>
    </source>
</evidence>
<proteinExistence type="predicted"/>
<protein>
    <recommendedName>
        <fullName evidence="2">DUF4062 domain-containing protein</fullName>
    </recommendedName>
</protein>
<feature type="region of interest" description="Disordered" evidence="1">
    <location>
        <begin position="341"/>
        <end position="361"/>
    </location>
</feature>
<organism evidence="3 4">
    <name type="scientific">Rathayibacter festucae DSM 15932</name>
    <dbReference type="NCBI Taxonomy" id="1328866"/>
    <lineage>
        <taxon>Bacteria</taxon>
        <taxon>Bacillati</taxon>
        <taxon>Actinomycetota</taxon>
        <taxon>Actinomycetes</taxon>
        <taxon>Micrococcales</taxon>
        <taxon>Microbacteriaceae</taxon>
        <taxon>Rathayibacter</taxon>
    </lineage>
</organism>
<sequence>MSYVGGMDRRYQVFISSTFIDLVEERREIIQALLEMDCLPAGMELFPAANEDQWTLIKGVIDQSDYYLVVLGGRYGSTTEDGISYTEMEYDYAVSKGIPVMGFVHGDPGSIPKSKLDLDPELQAKLSAFQDKVQTRMVKRWTTPAELGSVVTRGMIALTKNNKRDGWVRGNLAMTEEVRTQIAELQAQVAKAEKAAVVADNGTTSGLDTSFAHGQDIVRLLYQATLSDHSNKMFSTSGGYEVSWDYIVRRLGVSMLAEAPERLLRERLNANISSKLKRDVFTDYKRVSATITDDSWGTIIIQLRALGVITTGTKKRTVSDKSIYWALTPAGDKYLVGLRAHKRPTGDDPVVQESGESESDE</sequence>